<reference evidence="1" key="1">
    <citation type="submission" date="2009-11" db="EMBL/GenBank/DDBJ databases">
        <authorList>
            <person name="Weinstock G."/>
            <person name="Sodergren E."/>
            <person name="Clifton S."/>
            <person name="Fulton L."/>
            <person name="Fulton B."/>
            <person name="Courtney L."/>
            <person name="Fronick C."/>
            <person name="Harrison M."/>
            <person name="Strong C."/>
            <person name="Farmer C."/>
            <person name="Delahaunty K."/>
            <person name="Markovic C."/>
            <person name="Hall O."/>
            <person name="Minx P."/>
            <person name="Tomlinson C."/>
            <person name="Mitreva M."/>
            <person name="Nelson J."/>
            <person name="Hou S."/>
            <person name="Wollam A."/>
            <person name="Pepin K.H."/>
            <person name="Johnson M."/>
            <person name="Bhonagiri V."/>
            <person name="Nash W.E."/>
            <person name="Warren W."/>
            <person name="Chinwalla A."/>
            <person name="Mardis E.R."/>
            <person name="Wilson R.K."/>
        </authorList>
    </citation>
    <scope>NUCLEOTIDE SEQUENCE [LARGE SCALE GENOMIC DNA]</scope>
    <source>
        <strain evidence="1">DSM 18205</strain>
    </source>
</reference>
<gene>
    <name evidence="1" type="ORF">PREVCOP_06120</name>
</gene>
<dbReference type="HOGENOM" id="CLU_207253_0_0_10"/>
<name>D1PFW2_9BACT</name>
<keyword evidence="2" id="KW-1185">Reference proteome</keyword>
<dbReference type="STRING" id="537011.PREVCOP_06120"/>
<dbReference type="AlphaFoldDB" id="D1PFW2"/>
<sequence length="40" mass="4399">MWFKNGLKAQKLLAQGIALGIIAISKTPCKGKSLMFCLEF</sequence>
<evidence type="ECO:0000313" key="1">
    <source>
        <dbReference type="EMBL" id="EFB34401.1"/>
    </source>
</evidence>
<dbReference type="Proteomes" id="UP000004477">
    <property type="component" value="Unassembled WGS sequence"/>
</dbReference>
<comment type="caution">
    <text evidence="1">The sequence shown here is derived from an EMBL/GenBank/DDBJ whole genome shotgun (WGS) entry which is preliminary data.</text>
</comment>
<dbReference type="PaxDb" id="537011-PREVCOP_06120"/>
<dbReference type="EMBL" id="ACBX02000037">
    <property type="protein sequence ID" value="EFB34401.1"/>
    <property type="molecule type" value="Genomic_DNA"/>
</dbReference>
<evidence type="ECO:0000313" key="2">
    <source>
        <dbReference type="Proteomes" id="UP000004477"/>
    </source>
</evidence>
<protein>
    <submittedName>
        <fullName evidence="1">Uncharacterized protein</fullName>
    </submittedName>
</protein>
<proteinExistence type="predicted"/>
<accession>D1PFW2</accession>
<organism evidence="1 2">
    <name type="scientific">Segatella copri DSM 18205</name>
    <dbReference type="NCBI Taxonomy" id="537011"/>
    <lineage>
        <taxon>Bacteria</taxon>
        <taxon>Pseudomonadati</taxon>
        <taxon>Bacteroidota</taxon>
        <taxon>Bacteroidia</taxon>
        <taxon>Bacteroidales</taxon>
        <taxon>Prevotellaceae</taxon>
        <taxon>Segatella</taxon>
    </lineage>
</organism>